<reference evidence="1" key="1">
    <citation type="journal article" date="2011" name="Environ. Microbiol.">
        <title>Time-series analyses of Monterey Bay coastal microbial picoplankton using a 'genome proxy' microarray.</title>
        <authorList>
            <person name="Rich V.I."/>
            <person name="Pham V.D."/>
            <person name="Eppley J."/>
            <person name="Shi Y."/>
            <person name="DeLong E.F."/>
        </authorList>
    </citation>
    <scope>NUCLEOTIDE SEQUENCE</scope>
</reference>
<dbReference type="EMBL" id="GU474887">
    <property type="protein sequence ID" value="ADI18350.1"/>
    <property type="molecule type" value="Genomic_DNA"/>
</dbReference>
<name>E0XVA9_9ACTN</name>
<sequence length="76" mass="7958">MALSSLEITNTSTIDEDARVRCAVLKRHLPALGPATALRSFPGGKFAIGRGLWSDGTTEAHRVRNGGGIGPLRTSA</sequence>
<accession>E0XVA9</accession>
<evidence type="ECO:0000313" key="1">
    <source>
        <dbReference type="EMBL" id="ADI18350.1"/>
    </source>
</evidence>
<dbReference type="AlphaFoldDB" id="E0XVA9"/>
<organism evidence="1">
    <name type="scientific">uncultured actinobacterium HF4000_04C13</name>
    <dbReference type="NCBI Taxonomy" id="711002"/>
    <lineage>
        <taxon>Bacteria</taxon>
        <taxon>Bacillati</taxon>
        <taxon>Actinomycetota</taxon>
        <taxon>Actinomycetes</taxon>
        <taxon>environmental samples</taxon>
    </lineage>
</organism>
<protein>
    <submittedName>
        <fullName evidence="1">Uncharacterized protein</fullName>
    </submittedName>
</protein>
<proteinExistence type="predicted"/>